<name>A0A646KN53_STRJU</name>
<feature type="compositionally biased region" description="Basic and acidic residues" evidence="1">
    <location>
        <begin position="54"/>
        <end position="65"/>
    </location>
</feature>
<dbReference type="Proteomes" id="UP000419138">
    <property type="component" value="Unassembled WGS sequence"/>
</dbReference>
<protein>
    <submittedName>
        <fullName evidence="2">Uncharacterized protein</fullName>
    </submittedName>
</protein>
<accession>A0A646KN53</accession>
<reference evidence="2 3" key="1">
    <citation type="submission" date="2019-05" db="EMBL/GenBank/DDBJ databases">
        <title>Comparative genomics and metabolomics analyses of clavulanic acid producing Streptomyces species provides insight into specialized metabolism and evolution of beta-lactam biosynthetic gene clusters.</title>
        <authorList>
            <person name="Moore M.A."/>
            <person name="Cruz-Morales P."/>
            <person name="Barona Gomez F."/>
            <person name="Kapil T."/>
        </authorList>
    </citation>
    <scope>NUCLEOTIDE SEQUENCE [LARGE SCALE GENOMIC DNA]</scope>
    <source>
        <strain evidence="2 3">NRRL 5741</strain>
    </source>
</reference>
<feature type="region of interest" description="Disordered" evidence="1">
    <location>
        <begin position="54"/>
        <end position="87"/>
    </location>
</feature>
<sequence>MTESEHQRRGIEPASLGEQELIKELENIHRSRHDTLLHGSPAALAAHTTRMAELEEEYLRRHPDRPVSAGRTRAGARARPQPKPRGR</sequence>
<keyword evidence="3" id="KW-1185">Reference proteome</keyword>
<evidence type="ECO:0000313" key="3">
    <source>
        <dbReference type="Proteomes" id="UP000419138"/>
    </source>
</evidence>
<feature type="compositionally biased region" description="Basic residues" evidence="1">
    <location>
        <begin position="74"/>
        <end position="87"/>
    </location>
</feature>
<organism evidence="2 3">
    <name type="scientific">Streptomyces jumonjinensis</name>
    <dbReference type="NCBI Taxonomy" id="1945"/>
    <lineage>
        <taxon>Bacteria</taxon>
        <taxon>Bacillati</taxon>
        <taxon>Actinomycetota</taxon>
        <taxon>Actinomycetes</taxon>
        <taxon>Kitasatosporales</taxon>
        <taxon>Streptomycetaceae</taxon>
        <taxon>Streptomyces</taxon>
    </lineage>
</organism>
<dbReference type="Pfam" id="PF19655">
    <property type="entry name" value="DUF6158"/>
    <property type="match status" value="1"/>
</dbReference>
<comment type="caution">
    <text evidence="2">The sequence shown here is derived from an EMBL/GenBank/DDBJ whole genome shotgun (WGS) entry which is preliminary data.</text>
</comment>
<dbReference type="EMBL" id="VCLA01000178">
    <property type="protein sequence ID" value="MQT03759.1"/>
    <property type="molecule type" value="Genomic_DNA"/>
</dbReference>
<dbReference type="OrthoDB" id="4859584at2"/>
<proteinExistence type="predicted"/>
<gene>
    <name evidence="2" type="ORF">FF041_27405</name>
</gene>
<dbReference type="InterPro" id="IPR046156">
    <property type="entry name" value="DUF6158"/>
</dbReference>
<evidence type="ECO:0000313" key="2">
    <source>
        <dbReference type="EMBL" id="MQT03759.1"/>
    </source>
</evidence>
<dbReference type="AlphaFoldDB" id="A0A646KN53"/>
<dbReference type="RefSeq" id="WP_153486199.1">
    <property type="nucleotide sequence ID" value="NZ_JBEPDZ010000041.1"/>
</dbReference>
<evidence type="ECO:0000256" key="1">
    <source>
        <dbReference type="SAM" id="MobiDB-lite"/>
    </source>
</evidence>